<feature type="compositionally biased region" description="Low complexity" evidence="1">
    <location>
        <begin position="35"/>
        <end position="48"/>
    </location>
</feature>
<protein>
    <submittedName>
        <fullName evidence="2">Uncharacterized protein</fullName>
    </submittedName>
</protein>
<organism evidence="2 3">
    <name type="scientific">Rangifer tarandus platyrhynchus</name>
    <name type="common">Svalbard reindeer</name>
    <dbReference type="NCBI Taxonomy" id="3082113"/>
    <lineage>
        <taxon>Eukaryota</taxon>
        <taxon>Metazoa</taxon>
        <taxon>Chordata</taxon>
        <taxon>Craniata</taxon>
        <taxon>Vertebrata</taxon>
        <taxon>Euteleostomi</taxon>
        <taxon>Mammalia</taxon>
        <taxon>Eutheria</taxon>
        <taxon>Laurasiatheria</taxon>
        <taxon>Artiodactyla</taxon>
        <taxon>Ruminantia</taxon>
        <taxon>Pecora</taxon>
        <taxon>Cervidae</taxon>
        <taxon>Odocoileinae</taxon>
        <taxon>Rangifer</taxon>
    </lineage>
</organism>
<evidence type="ECO:0000256" key="1">
    <source>
        <dbReference type="SAM" id="MobiDB-lite"/>
    </source>
</evidence>
<feature type="region of interest" description="Disordered" evidence="1">
    <location>
        <begin position="1"/>
        <end position="68"/>
    </location>
</feature>
<dbReference type="EMBL" id="OX459955">
    <property type="protein sequence ID" value="CAI9159939.1"/>
    <property type="molecule type" value="Genomic_DNA"/>
</dbReference>
<feature type="region of interest" description="Disordered" evidence="1">
    <location>
        <begin position="83"/>
        <end position="103"/>
    </location>
</feature>
<accession>A0ABN8YEV3</accession>
<gene>
    <name evidence="2" type="ORF">MRATA1EN1_LOCUS8901</name>
</gene>
<reference evidence="2" key="1">
    <citation type="submission" date="2023-04" db="EMBL/GenBank/DDBJ databases">
        <authorList>
            <consortium name="ELIXIR-Norway"/>
        </authorList>
    </citation>
    <scope>NUCLEOTIDE SEQUENCE [LARGE SCALE GENOMIC DNA]</scope>
</reference>
<feature type="compositionally biased region" description="Basic and acidic residues" evidence="1">
    <location>
        <begin position="11"/>
        <end position="34"/>
    </location>
</feature>
<dbReference type="Proteomes" id="UP001176941">
    <property type="component" value="Chromosome 19"/>
</dbReference>
<sequence>MSLAKRSQASSDKRERLGMSRRFSESRDMAELRGARVSVLSSLSPARRLSPRKRISQSSGRAAPAMPGNGFIRCCVTGHLEARGRLHPAPVMSQTGSDFPPKD</sequence>
<proteinExistence type="predicted"/>
<feature type="compositionally biased region" description="Polar residues" evidence="1">
    <location>
        <begin position="1"/>
        <end position="10"/>
    </location>
</feature>
<evidence type="ECO:0000313" key="3">
    <source>
        <dbReference type="Proteomes" id="UP001176941"/>
    </source>
</evidence>
<keyword evidence="3" id="KW-1185">Reference proteome</keyword>
<name>A0ABN8YEV3_RANTA</name>
<evidence type="ECO:0000313" key="2">
    <source>
        <dbReference type="EMBL" id="CAI9159939.1"/>
    </source>
</evidence>